<protein>
    <submittedName>
        <fullName evidence="8">Type II toxin-antitoxin system HicA family toxin</fullName>
    </submittedName>
</protein>
<dbReference type="SUPFAM" id="SSF54786">
    <property type="entry name" value="YcfA/nrd intein domain"/>
    <property type="match status" value="1"/>
</dbReference>
<dbReference type="Gene3D" id="3.30.920.30">
    <property type="entry name" value="Hypothetical protein"/>
    <property type="match status" value="1"/>
</dbReference>
<dbReference type="GO" id="GO:0004519">
    <property type="term" value="F:endonuclease activity"/>
    <property type="evidence" value="ECO:0007669"/>
    <property type="project" value="UniProtKB-KW"/>
</dbReference>
<keyword evidence="6" id="KW-0694">RNA-binding</keyword>
<proteinExistence type="inferred from homology"/>
<evidence type="ECO:0000256" key="6">
    <source>
        <dbReference type="ARBA" id="ARBA00022884"/>
    </source>
</evidence>
<name>A0A223S3Z1_9ACTN</name>
<dbReference type="Proteomes" id="UP000215005">
    <property type="component" value="Chromosome"/>
</dbReference>
<evidence type="ECO:0000313" key="9">
    <source>
        <dbReference type="Proteomes" id="UP000215005"/>
    </source>
</evidence>
<organism evidence="8 9">
    <name type="scientific">Nocardiopsis gilva YIM 90087</name>
    <dbReference type="NCBI Taxonomy" id="1235441"/>
    <lineage>
        <taxon>Bacteria</taxon>
        <taxon>Bacillati</taxon>
        <taxon>Actinomycetota</taxon>
        <taxon>Actinomycetes</taxon>
        <taxon>Streptosporangiales</taxon>
        <taxon>Nocardiopsidaceae</taxon>
        <taxon>Nocardiopsis</taxon>
    </lineage>
</organism>
<evidence type="ECO:0000256" key="1">
    <source>
        <dbReference type="ARBA" id="ARBA00006620"/>
    </source>
</evidence>
<keyword evidence="4" id="KW-0255">Endonuclease</keyword>
<dbReference type="Pfam" id="PF07927">
    <property type="entry name" value="HicA_toxin"/>
    <property type="match status" value="1"/>
</dbReference>
<dbReference type="OrthoDB" id="9811409at2"/>
<keyword evidence="9" id="KW-1185">Reference proteome</keyword>
<gene>
    <name evidence="8" type="ORF">CDO52_08715</name>
</gene>
<comment type="similarity">
    <text evidence="1">Belongs to the HicA mRNA interferase family.</text>
</comment>
<dbReference type="KEGG" id="ngv:CDO52_08715"/>
<dbReference type="GO" id="GO:0003729">
    <property type="term" value="F:mRNA binding"/>
    <property type="evidence" value="ECO:0007669"/>
    <property type="project" value="InterPro"/>
</dbReference>
<dbReference type="EMBL" id="CP022753">
    <property type="protein sequence ID" value="ASU82854.1"/>
    <property type="molecule type" value="Genomic_DNA"/>
</dbReference>
<sequence length="73" mass="8101">MSPSHLPITSGQKVVRALEKIGYTQVSTRGDHVKLRRGNRRVIVPLHKEIKRGTMASILSQAGISADELRKLL</sequence>
<keyword evidence="7" id="KW-0346">Stress response</keyword>
<evidence type="ECO:0000256" key="3">
    <source>
        <dbReference type="ARBA" id="ARBA00022722"/>
    </source>
</evidence>
<reference evidence="8 9" key="1">
    <citation type="submission" date="2017-08" db="EMBL/GenBank/DDBJ databases">
        <title>The complete genome sequence of Nocardiopsis gilva YIM 90087.</title>
        <authorList>
            <person name="Yin M."/>
            <person name="Tang S."/>
        </authorList>
    </citation>
    <scope>NUCLEOTIDE SEQUENCE [LARGE SCALE GENOMIC DNA]</scope>
    <source>
        <strain evidence="8 9">YIM 90087</strain>
    </source>
</reference>
<dbReference type="GO" id="GO:0016787">
    <property type="term" value="F:hydrolase activity"/>
    <property type="evidence" value="ECO:0007669"/>
    <property type="project" value="UniProtKB-KW"/>
</dbReference>
<keyword evidence="2" id="KW-1277">Toxin-antitoxin system</keyword>
<keyword evidence="5" id="KW-0378">Hydrolase</keyword>
<evidence type="ECO:0000256" key="5">
    <source>
        <dbReference type="ARBA" id="ARBA00022801"/>
    </source>
</evidence>
<accession>A0A223S3Z1</accession>
<evidence type="ECO:0000313" key="8">
    <source>
        <dbReference type="EMBL" id="ASU82854.1"/>
    </source>
</evidence>
<keyword evidence="3" id="KW-0540">Nuclease</keyword>
<evidence type="ECO:0000256" key="7">
    <source>
        <dbReference type="ARBA" id="ARBA00023016"/>
    </source>
</evidence>
<dbReference type="InterPro" id="IPR012933">
    <property type="entry name" value="HicA_mRNA_interferase"/>
</dbReference>
<evidence type="ECO:0000256" key="2">
    <source>
        <dbReference type="ARBA" id="ARBA00022649"/>
    </source>
</evidence>
<dbReference type="InterPro" id="IPR038570">
    <property type="entry name" value="HicA_sf"/>
</dbReference>
<dbReference type="RefSeq" id="WP_026125545.1">
    <property type="nucleotide sequence ID" value="NZ_ANBG01000072.1"/>
</dbReference>
<evidence type="ECO:0000256" key="4">
    <source>
        <dbReference type="ARBA" id="ARBA00022759"/>
    </source>
</evidence>
<dbReference type="AlphaFoldDB" id="A0A223S3Z1"/>